<proteinExistence type="inferred from homology"/>
<keyword evidence="2" id="KW-0689">Ribosomal protein</keyword>
<comment type="similarity">
    <text evidence="1">Belongs to the eukaryotic ribosomal protein eL13 family.</text>
</comment>
<dbReference type="AlphaFoldDB" id="A0A8V5H1X3"/>
<accession>A0A8V5H1X3</accession>
<dbReference type="GO" id="GO:0006412">
    <property type="term" value="P:translation"/>
    <property type="evidence" value="ECO:0007669"/>
    <property type="project" value="InterPro"/>
</dbReference>
<dbReference type="Ensembl" id="ENSMUNT00000027517.1">
    <property type="protein sequence ID" value="ENSMUNP00000026693.1"/>
    <property type="gene ID" value="ENSMUNG00000021305.1"/>
</dbReference>
<reference evidence="6" key="1">
    <citation type="submission" date="2020-03" db="EMBL/GenBank/DDBJ databases">
        <title>Melopsittacus undulatus (budgerigar) genome, bMelUnd1, maternal haplotype with Z.</title>
        <authorList>
            <person name="Gedman G."/>
            <person name="Mountcastle J."/>
            <person name="Haase B."/>
            <person name="Formenti G."/>
            <person name="Wright T."/>
            <person name="Apodaca J."/>
            <person name="Pelan S."/>
            <person name="Chow W."/>
            <person name="Rhie A."/>
            <person name="Howe K."/>
            <person name="Fedrigo O."/>
            <person name="Jarvis E.D."/>
        </authorList>
    </citation>
    <scope>NUCLEOTIDE SEQUENCE [LARGE SCALE GENOMIC DNA]</scope>
</reference>
<evidence type="ECO:0000313" key="6">
    <source>
        <dbReference type="Ensembl" id="ENSMUNP00000026693.1"/>
    </source>
</evidence>
<dbReference type="GO" id="GO:0022625">
    <property type="term" value="C:cytosolic large ribosomal subunit"/>
    <property type="evidence" value="ECO:0007669"/>
    <property type="project" value="TreeGrafter"/>
</dbReference>
<dbReference type="PANTHER" id="PTHR11722">
    <property type="entry name" value="60S RIBOSOMAL PROTEIN L13"/>
    <property type="match status" value="1"/>
</dbReference>
<evidence type="ECO:0000256" key="2">
    <source>
        <dbReference type="ARBA" id="ARBA00022980"/>
    </source>
</evidence>
<sequence>MVPSHNVMILKPHYHKDWQQRVVTWFNQPACKIRRPCWTGLRATWSSGRCPCPWQGVGTR</sequence>
<dbReference type="InterPro" id="IPR001380">
    <property type="entry name" value="Ribosomal_eL13"/>
</dbReference>
<evidence type="ECO:0000256" key="5">
    <source>
        <dbReference type="ARBA" id="ARBA00035321"/>
    </source>
</evidence>
<dbReference type="Pfam" id="PF01294">
    <property type="entry name" value="Ribosomal_L13e"/>
    <property type="match status" value="1"/>
</dbReference>
<evidence type="ECO:0000256" key="4">
    <source>
        <dbReference type="ARBA" id="ARBA00035216"/>
    </source>
</evidence>
<evidence type="ECO:0000313" key="7">
    <source>
        <dbReference type="Proteomes" id="UP000694405"/>
    </source>
</evidence>
<dbReference type="PANTHER" id="PTHR11722:SF0">
    <property type="entry name" value="LARGE RIBOSOMAL SUBUNIT PROTEIN EL13"/>
    <property type="match status" value="1"/>
</dbReference>
<keyword evidence="7" id="KW-1185">Reference proteome</keyword>
<evidence type="ECO:0000256" key="1">
    <source>
        <dbReference type="ARBA" id="ARBA00005640"/>
    </source>
</evidence>
<protein>
    <recommendedName>
        <fullName evidence="4">Large ribosomal subunit protein eL13</fullName>
    </recommendedName>
    <alternativeName>
        <fullName evidence="5">60S ribosomal protein L13</fullName>
    </alternativeName>
</protein>
<reference evidence="6" key="3">
    <citation type="submission" date="2025-09" db="UniProtKB">
        <authorList>
            <consortium name="Ensembl"/>
        </authorList>
    </citation>
    <scope>IDENTIFICATION</scope>
</reference>
<evidence type="ECO:0000256" key="3">
    <source>
        <dbReference type="ARBA" id="ARBA00023274"/>
    </source>
</evidence>
<name>A0A8V5H1X3_MELUD</name>
<keyword evidence="3" id="KW-0687">Ribonucleoprotein</keyword>
<dbReference type="Proteomes" id="UP000694405">
    <property type="component" value="Unassembled WGS sequence"/>
</dbReference>
<dbReference type="GO" id="GO:0003735">
    <property type="term" value="F:structural constituent of ribosome"/>
    <property type="evidence" value="ECO:0007669"/>
    <property type="project" value="InterPro"/>
</dbReference>
<organism evidence="6 7">
    <name type="scientific">Melopsittacus undulatus</name>
    <name type="common">Budgerigar</name>
    <name type="synonym">Psittacus undulatus</name>
    <dbReference type="NCBI Taxonomy" id="13146"/>
    <lineage>
        <taxon>Eukaryota</taxon>
        <taxon>Metazoa</taxon>
        <taxon>Chordata</taxon>
        <taxon>Craniata</taxon>
        <taxon>Vertebrata</taxon>
        <taxon>Euteleostomi</taxon>
        <taxon>Archelosauria</taxon>
        <taxon>Archosauria</taxon>
        <taxon>Dinosauria</taxon>
        <taxon>Saurischia</taxon>
        <taxon>Theropoda</taxon>
        <taxon>Coelurosauria</taxon>
        <taxon>Aves</taxon>
        <taxon>Neognathae</taxon>
        <taxon>Neoaves</taxon>
        <taxon>Telluraves</taxon>
        <taxon>Australaves</taxon>
        <taxon>Psittaciformes</taxon>
        <taxon>Psittaculidae</taxon>
        <taxon>Melopsittacus</taxon>
    </lineage>
</organism>
<dbReference type="GO" id="GO:0003723">
    <property type="term" value="F:RNA binding"/>
    <property type="evidence" value="ECO:0007669"/>
    <property type="project" value="TreeGrafter"/>
</dbReference>
<reference evidence="6" key="2">
    <citation type="submission" date="2025-08" db="UniProtKB">
        <authorList>
            <consortium name="Ensembl"/>
        </authorList>
    </citation>
    <scope>IDENTIFICATION</scope>
</reference>